<proteinExistence type="predicted"/>
<dbReference type="EMBL" id="UNQJ01000010">
    <property type="protein sequence ID" value="SYZ33649.1"/>
    <property type="molecule type" value="Genomic_DNA"/>
</dbReference>
<dbReference type="GO" id="GO:0016787">
    <property type="term" value="F:hydrolase activity"/>
    <property type="evidence" value="ECO:0007669"/>
    <property type="project" value="UniProtKB-KW"/>
</dbReference>
<organism evidence="2 3">
    <name type="scientific">Propionibacterium australiense</name>
    <dbReference type="NCBI Taxonomy" id="119981"/>
    <lineage>
        <taxon>Bacteria</taxon>
        <taxon>Bacillati</taxon>
        <taxon>Actinomycetota</taxon>
        <taxon>Actinomycetes</taxon>
        <taxon>Propionibacteriales</taxon>
        <taxon>Propionibacteriaceae</taxon>
        <taxon>Propionibacterium</taxon>
    </lineage>
</organism>
<dbReference type="SUPFAM" id="SSF52540">
    <property type="entry name" value="P-loop containing nucleoside triphosphate hydrolases"/>
    <property type="match status" value="1"/>
</dbReference>
<sequence length="285" mass="29086">MTLVLLCSATGSPGVTTSALALALGWPRSVLLVDCDRDPAQAVQAGWLHAAPLASRGLVDLAQAHRELQPVAPLLWGRTVDLLDAGRGGPDEQAPGPGPVRRFLPGFTHPGSAVVFEPVWAELAEALAALSGSGVDVIVDAGRIGRTGLPRPLLAAAGAVLVVVRSSLRSLAAARLHLDGLRESILDTAAGAEPGFLVVGPGMPYSNAEIAHQLGLAVVADIGWRPDQAAVLSDGLPAPRRFEQRGLMRSARAAASALASATGPARAPLPVAAGDATARSSDERA</sequence>
<name>A0A383S8E2_9ACTN</name>
<feature type="region of interest" description="Disordered" evidence="1">
    <location>
        <begin position="261"/>
        <end position="285"/>
    </location>
</feature>
<keyword evidence="2" id="KW-0378">Hydrolase</keyword>
<keyword evidence="3" id="KW-1185">Reference proteome</keyword>
<protein>
    <submittedName>
        <fullName evidence="2">P-loop containing nucleoside triphosphate hydrolase</fullName>
    </submittedName>
</protein>
<evidence type="ECO:0000313" key="2">
    <source>
        <dbReference type="EMBL" id="SYZ33649.1"/>
    </source>
</evidence>
<gene>
    <name evidence="2" type="ORF">PROPAUS_1569</name>
</gene>
<accession>A0A383S8E2</accession>
<dbReference type="Gene3D" id="3.40.50.300">
    <property type="entry name" value="P-loop containing nucleotide triphosphate hydrolases"/>
    <property type="match status" value="1"/>
</dbReference>
<dbReference type="InterPro" id="IPR027417">
    <property type="entry name" value="P-loop_NTPase"/>
</dbReference>
<evidence type="ECO:0000313" key="3">
    <source>
        <dbReference type="Proteomes" id="UP000263928"/>
    </source>
</evidence>
<dbReference type="RefSeq" id="WP_119161990.1">
    <property type="nucleotide sequence ID" value="NZ_LR134442.1"/>
</dbReference>
<reference evidence="3" key="1">
    <citation type="submission" date="2018-08" db="EMBL/GenBank/DDBJ databases">
        <authorList>
            <person name="Hornung B."/>
        </authorList>
    </citation>
    <scope>NUCLEOTIDE SEQUENCE [LARGE SCALE GENOMIC DNA]</scope>
</reference>
<dbReference type="Proteomes" id="UP000263928">
    <property type="component" value="Unassembled WGS sequence"/>
</dbReference>
<evidence type="ECO:0000256" key="1">
    <source>
        <dbReference type="SAM" id="MobiDB-lite"/>
    </source>
</evidence>
<dbReference type="AlphaFoldDB" id="A0A383S8E2"/>